<proteinExistence type="predicted"/>
<name>A0A6A6C2X1_ZASCE</name>
<sequence length="137" mass="15134">MHPVSFGQNGTGSTLCSARHKKESTEAYLIRLTLNFLNAWNDQLYDEILSADFLAPAYQMQRGFGKVEVEGNPPVNIQGLVEHHQKLAADSPERHAHAVEASAVMDKYHLSGQIFVSVELTGHPPGVMYAGMIVSEW</sequence>
<keyword evidence="2" id="KW-1185">Reference proteome</keyword>
<organism evidence="1 2">
    <name type="scientific">Zasmidium cellare ATCC 36951</name>
    <dbReference type="NCBI Taxonomy" id="1080233"/>
    <lineage>
        <taxon>Eukaryota</taxon>
        <taxon>Fungi</taxon>
        <taxon>Dikarya</taxon>
        <taxon>Ascomycota</taxon>
        <taxon>Pezizomycotina</taxon>
        <taxon>Dothideomycetes</taxon>
        <taxon>Dothideomycetidae</taxon>
        <taxon>Mycosphaerellales</taxon>
        <taxon>Mycosphaerellaceae</taxon>
        <taxon>Zasmidium</taxon>
    </lineage>
</organism>
<dbReference type="EMBL" id="ML993625">
    <property type="protein sequence ID" value="KAF2160530.1"/>
    <property type="molecule type" value="Genomic_DNA"/>
</dbReference>
<accession>A0A6A6C2X1</accession>
<evidence type="ECO:0000313" key="2">
    <source>
        <dbReference type="Proteomes" id="UP000799537"/>
    </source>
</evidence>
<dbReference type="OrthoDB" id="10384632at2759"/>
<evidence type="ECO:0000313" key="1">
    <source>
        <dbReference type="EMBL" id="KAF2160530.1"/>
    </source>
</evidence>
<dbReference type="GeneID" id="54562499"/>
<dbReference type="Proteomes" id="UP000799537">
    <property type="component" value="Unassembled WGS sequence"/>
</dbReference>
<dbReference type="RefSeq" id="XP_033661419.1">
    <property type="nucleotide sequence ID" value="XM_033809227.1"/>
</dbReference>
<gene>
    <name evidence="1" type="ORF">M409DRAFT_28914</name>
</gene>
<protein>
    <submittedName>
        <fullName evidence="1">Uncharacterized protein</fullName>
    </submittedName>
</protein>
<reference evidence="1" key="1">
    <citation type="journal article" date="2020" name="Stud. Mycol.">
        <title>101 Dothideomycetes genomes: a test case for predicting lifestyles and emergence of pathogens.</title>
        <authorList>
            <person name="Haridas S."/>
            <person name="Albert R."/>
            <person name="Binder M."/>
            <person name="Bloem J."/>
            <person name="Labutti K."/>
            <person name="Salamov A."/>
            <person name="Andreopoulos B."/>
            <person name="Baker S."/>
            <person name="Barry K."/>
            <person name="Bills G."/>
            <person name="Bluhm B."/>
            <person name="Cannon C."/>
            <person name="Castanera R."/>
            <person name="Culley D."/>
            <person name="Daum C."/>
            <person name="Ezra D."/>
            <person name="Gonzalez J."/>
            <person name="Henrissat B."/>
            <person name="Kuo A."/>
            <person name="Liang C."/>
            <person name="Lipzen A."/>
            <person name="Lutzoni F."/>
            <person name="Magnuson J."/>
            <person name="Mondo S."/>
            <person name="Nolan M."/>
            <person name="Ohm R."/>
            <person name="Pangilinan J."/>
            <person name="Park H.-J."/>
            <person name="Ramirez L."/>
            <person name="Alfaro M."/>
            <person name="Sun H."/>
            <person name="Tritt A."/>
            <person name="Yoshinaga Y."/>
            <person name="Zwiers L.-H."/>
            <person name="Turgeon B."/>
            <person name="Goodwin S."/>
            <person name="Spatafora J."/>
            <person name="Crous P."/>
            <person name="Grigoriev I."/>
        </authorList>
    </citation>
    <scope>NUCLEOTIDE SEQUENCE</scope>
    <source>
        <strain evidence="1">ATCC 36951</strain>
    </source>
</reference>
<dbReference type="AlphaFoldDB" id="A0A6A6C2X1"/>